<keyword evidence="3" id="KW-1185">Reference proteome</keyword>
<evidence type="ECO:0000313" key="3">
    <source>
        <dbReference type="Proteomes" id="UP001529510"/>
    </source>
</evidence>
<evidence type="ECO:0000256" key="1">
    <source>
        <dbReference type="SAM" id="MobiDB-lite"/>
    </source>
</evidence>
<dbReference type="AlphaFoldDB" id="A0ABD0N3G0"/>
<dbReference type="Proteomes" id="UP001529510">
    <property type="component" value="Unassembled WGS sequence"/>
</dbReference>
<feature type="region of interest" description="Disordered" evidence="1">
    <location>
        <begin position="1"/>
        <end position="25"/>
    </location>
</feature>
<evidence type="ECO:0000313" key="2">
    <source>
        <dbReference type="EMBL" id="KAL0156695.1"/>
    </source>
</evidence>
<comment type="caution">
    <text evidence="2">The sequence shown here is derived from an EMBL/GenBank/DDBJ whole genome shotgun (WGS) entry which is preliminary data.</text>
</comment>
<gene>
    <name evidence="2" type="ORF">M9458_047941</name>
</gene>
<feature type="compositionally biased region" description="Polar residues" evidence="1">
    <location>
        <begin position="10"/>
        <end position="19"/>
    </location>
</feature>
<feature type="non-terminal residue" evidence="2">
    <location>
        <position position="1"/>
    </location>
</feature>
<sequence>TCSRRDTESECSQRQTRSGRVSPGSHYVCGLISLPEVFHERAGHEDFSQKQKLRSLQRLCAPAQVGDPPSAPQAHRRSD</sequence>
<protein>
    <submittedName>
        <fullName evidence="2">Uncharacterized protein</fullName>
    </submittedName>
</protein>
<dbReference type="EMBL" id="JAMKFB020000024">
    <property type="protein sequence ID" value="KAL0156695.1"/>
    <property type="molecule type" value="Genomic_DNA"/>
</dbReference>
<organism evidence="2 3">
    <name type="scientific">Cirrhinus mrigala</name>
    <name type="common">Mrigala</name>
    <dbReference type="NCBI Taxonomy" id="683832"/>
    <lineage>
        <taxon>Eukaryota</taxon>
        <taxon>Metazoa</taxon>
        <taxon>Chordata</taxon>
        <taxon>Craniata</taxon>
        <taxon>Vertebrata</taxon>
        <taxon>Euteleostomi</taxon>
        <taxon>Actinopterygii</taxon>
        <taxon>Neopterygii</taxon>
        <taxon>Teleostei</taxon>
        <taxon>Ostariophysi</taxon>
        <taxon>Cypriniformes</taxon>
        <taxon>Cyprinidae</taxon>
        <taxon>Labeoninae</taxon>
        <taxon>Labeonini</taxon>
        <taxon>Cirrhinus</taxon>
    </lineage>
</organism>
<reference evidence="2 3" key="1">
    <citation type="submission" date="2024-05" db="EMBL/GenBank/DDBJ databases">
        <title>Genome sequencing and assembly of Indian major carp, Cirrhinus mrigala (Hamilton, 1822).</title>
        <authorList>
            <person name="Mohindra V."/>
            <person name="Chowdhury L.M."/>
            <person name="Lal K."/>
            <person name="Jena J.K."/>
        </authorList>
    </citation>
    <scope>NUCLEOTIDE SEQUENCE [LARGE SCALE GENOMIC DNA]</scope>
    <source>
        <strain evidence="2">CM1030</strain>
        <tissue evidence="2">Blood</tissue>
    </source>
</reference>
<proteinExistence type="predicted"/>
<accession>A0ABD0N3G0</accession>
<name>A0ABD0N3G0_CIRMR</name>